<dbReference type="GO" id="GO:0032259">
    <property type="term" value="P:methylation"/>
    <property type="evidence" value="ECO:0007669"/>
    <property type="project" value="UniProtKB-KW"/>
</dbReference>
<dbReference type="SUPFAM" id="SSF53790">
    <property type="entry name" value="Tetrapyrrole methylase"/>
    <property type="match status" value="1"/>
</dbReference>
<evidence type="ECO:0000313" key="8">
    <source>
        <dbReference type="Proteomes" id="UP000199652"/>
    </source>
</evidence>
<dbReference type="RefSeq" id="WP_090245082.1">
    <property type="nucleotide sequence ID" value="NZ_FNOU01000010.1"/>
</dbReference>
<dbReference type="Gene3D" id="3.30.950.10">
    <property type="entry name" value="Methyltransferase, Cobalt-precorrin-4 Transmethylase, Domain 2"/>
    <property type="match status" value="1"/>
</dbReference>
<dbReference type="Gene3D" id="3.40.1010.10">
    <property type="entry name" value="Cobalt-precorrin-4 Transmethylase, Domain 1"/>
    <property type="match status" value="1"/>
</dbReference>
<dbReference type="AlphaFoldDB" id="A0A1H3FFQ2"/>
<evidence type="ECO:0000259" key="6">
    <source>
        <dbReference type="Pfam" id="PF00590"/>
    </source>
</evidence>
<dbReference type="InterPro" id="IPR014777">
    <property type="entry name" value="4pyrrole_Mease_sub1"/>
</dbReference>
<dbReference type="InterPro" id="IPR012818">
    <property type="entry name" value="CbiE"/>
</dbReference>
<keyword evidence="4 7" id="KW-0808">Transferase</keyword>
<evidence type="ECO:0000256" key="5">
    <source>
        <dbReference type="ARBA" id="ARBA00022691"/>
    </source>
</evidence>
<sequence>MQPIKVIGLGPGHPDYILPVAKAAIAEAEVILCGKRHLESFDTEGKEILLIGGGKPLSELMAQAKYLYKNRRTAIVVSGDCGFYSLLSYTKKVIPVTDIEAIPGISSLQYLFAKIRMPWQDAQLMSLHGRKQDLIARLTLTGTLGVLTDAEQNTAAIAKMLVDAGYDSKWIYVGENLSYPEERICRLSVQEALSFEEQGMSVVVIADE</sequence>
<dbReference type="Pfam" id="PF00590">
    <property type="entry name" value="TP_methylase"/>
    <property type="match status" value="1"/>
</dbReference>
<dbReference type="OrthoDB" id="9780707at2"/>
<dbReference type="PANTHER" id="PTHR43182">
    <property type="entry name" value="COBALT-PRECORRIN-6B C(15)-METHYLTRANSFERASE (DECARBOXYLATING)"/>
    <property type="match status" value="1"/>
</dbReference>
<dbReference type="InterPro" id="IPR000878">
    <property type="entry name" value="4pyrrol_Mease"/>
</dbReference>
<dbReference type="EMBL" id="FNOU01000010">
    <property type="protein sequence ID" value="SDX89705.1"/>
    <property type="molecule type" value="Genomic_DNA"/>
</dbReference>
<dbReference type="STRING" id="1528.SAMN04488579_11041"/>
<keyword evidence="3 7" id="KW-0489">Methyltransferase</keyword>
<keyword evidence="2" id="KW-0169">Cobalamin biosynthesis</keyword>
<name>A0A1H3FFQ2_EUBBA</name>
<dbReference type="UniPathway" id="UPA00148"/>
<reference evidence="8" key="1">
    <citation type="submission" date="2016-10" db="EMBL/GenBank/DDBJ databases">
        <authorList>
            <person name="Varghese N."/>
            <person name="Submissions S."/>
        </authorList>
    </citation>
    <scope>NUCLEOTIDE SEQUENCE [LARGE SCALE GENOMIC DNA]</scope>
    <source>
        <strain evidence="8">VPI 5359</strain>
    </source>
</reference>
<dbReference type="Proteomes" id="UP000199652">
    <property type="component" value="Unassembled WGS sequence"/>
</dbReference>
<dbReference type="NCBIfam" id="TIGR02467">
    <property type="entry name" value="CbiE"/>
    <property type="match status" value="1"/>
</dbReference>
<comment type="pathway">
    <text evidence="1">Cofactor biosynthesis; adenosylcobalamin biosynthesis.</text>
</comment>
<dbReference type="GO" id="GO:0009236">
    <property type="term" value="P:cobalamin biosynthetic process"/>
    <property type="evidence" value="ECO:0007669"/>
    <property type="project" value="UniProtKB-UniPathway"/>
</dbReference>
<protein>
    <submittedName>
        <fullName evidence="7">Precorrin-6Y C5,15-methyltransferase (Decarboxylating)</fullName>
    </submittedName>
</protein>
<dbReference type="PANTHER" id="PTHR43182:SF1">
    <property type="entry name" value="COBALT-PRECORRIN-7 C(5)-METHYLTRANSFERASE"/>
    <property type="match status" value="1"/>
</dbReference>
<evidence type="ECO:0000256" key="2">
    <source>
        <dbReference type="ARBA" id="ARBA00022573"/>
    </source>
</evidence>
<proteinExistence type="predicted"/>
<evidence type="ECO:0000256" key="1">
    <source>
        <dbReference type="ARBA" id="ARBA00004953"/>
    </source>
</evidence>
<keyword evidence="5" id="KW-0949">S-adenosyl-L-methionine</keyword>
<feature type="domain" description="Tetrapyrrole methylase" evidence="6">
    <location>
        <begin position="6"/>
        <end position="192"/>
    </location>
</feature>
<evidence type="ECO:0000313" key="7">
    <source>
        <dbReference type="EMBL" id="SDX89705.1"/>
    </source>
</evidence>
<accession>A0A1H3FFQ2</accession>
<keyword evidence="8" id="KW-1185">Reference proteome</keyword>
<dbReference type="InterPro" id="IPR035996">
    <property type="entry name" value="4pyrrol_Methylase_sf"/>
</dbReference>
<gene>
    <name evidence="7" type="ORF">SAMN04488579_11041</name>
</gene>
<dbReference type="InterPro" id="IPR050714">
    <property type="entry name" value="Cobalamin_biosynth_MTase"/>
</dbReference>
<organism evidence="7 8">
    <name type="scientific">Eubacterium barkeri</name>
    <name type="common">Clostridium barkeri</name>
    <dbReference type="NCBI Taxonomy" id="1528"/>
    <lineage>
        <taxon>Bacteria</taxon>
        <taxon>Bacillati</taxon>
        <taxon>Bacillota</taxon>
        <taxon>Clostridia</taxon>
        <taxon>Eubacteriales</taxon>
        <taxon>Eubacteriaceae</taxon>
        <taxon>Eubacterium</taxon>
    </lineage>
</organism>
<dbReference type="GO" id="GO:0008276">
    <property type="term" value="F:protein methyltransferase activity"/>
    <property type="evidence" value="ECO:0007669"/>
    <property type="project" value="InterPro"/>
</dbReference>
<evidence type="ECO:0000256" key="4">
    <source>
        <dbReference type="ARBA" id="ARBA00022679"/>
    </source>
</evidence>
<dbReference type="InterPro" id="IPR014776">
    <property type="entry name" value="4pyrrole_Mease_sub2"/>
</dbReference>
<evidence type="ECO:0000256" key="3">
    <source>
        <dbReference type="ARBA" id="ARBA00022603"/>
    </source>
</evidence>
<dbReference type="CDD" id="cd11644">
    <property type="entry name" value="Precorrin-6Y-MT"/>
    <property type="match status" value="1"/>
</dbReference>